<sequence length="276" mass="31984">MSCENDLAENDVKYIPPHLRLSCRCNGKKQFNEMEEDHLGKSYSDSKELKLPGKLDSGMAVGTVDRREAMVDALSFSRQYEELDLNIEFIMTLFDREDHVEERHSKPCGYQFWLSPGAFLARSMFFDGKFKQRTVPPCCDSMKMYLPDVLQRRLVWDDMIRRPSGSQSRILSKGYKSRNCTETTDQRPATKGLVYGNTLGFDNIDRCPASEPAPRPFRNTNLAERTKRASMLAPNFWDPKLAEPNFRRMDFRMKCARSQNPVVLAWKREIVQELDS</sequence>
<accession>A0AA39JI26</accession>
<gene>
    <name evidence="1" type="ORF">EV421DRAFT_1735930</name>
</gene>
<reference evidence="1" key="1">
    <citation type="submission" date="2023-06" db="EMBL/GenBank/DDBJ databases">
        <authorList>
            <consortium name="Lawrence Berkeley National Laboratory"/>
            <person name="Ahrendt S."/>
            <person name="Sahu N."/>
            <person name="Indic B."/>
            <person name="Wong-Bajracharya J."/>
            <person name="Merenyi Z."/>
            <person name="Ke H.-M."/>
            <person name="Monk M."/>
            <person name="Kocsube S."/>
            <person name="Drula E."/>
            <person name="Lipzen A."/>
            <person name="Balint B."/>
            <person name="Henrissat B."/>
            <person name="Andreopoulos B."/>
            <person name="Martin F.M."/>
            <person name="Harder C.B."/>
            <person name="Rigling D."/>
            <person name="Ford K.L."/>
            <person name="Foster G.D."/>
            <person name="Pangilinan J."/>
            <person name="Papanicolaou A."/>
            <person name="Barry K."/>
            <person name="LaButti K."/>
            <person name="Viragh M."/>
            <person name="Koriabine M."/>
            <person name="Yan M."/>
            <person name="Riley R."/>
            <person name="Champramary S."/>
            <person name="Plett K.L."/>
            <person name="Tsai I.J."/>
            <person name="Slot J."/>
            <person name="Sipos G."/>
            <person name="Plett J."/>
            <person name="Nagy L.G."/>
            <person name="Grigoriev I.V."/>
        </authorList>
    </citation>
    <scope>NUCLEOTIDE SEQUENCE</scope>
    <source>
        <strain evidence="1">FPL87.14</strain>
    </source>
</reference>
<name>A0AA39JI26_9AGAR</name>
<dbReference type="Proteomes" id="UP001175226">
    <property type="component" value="Unassembled WGS sequence"/>
</dbReference>
<keyword evidence="2" id="KW-1185">Reference proteome</keyword>
<comment type="caution">
    <text evidence="1">The sequence shown here is derived from an EMBL/GenBank/DDBJ whole genome shotgun (WGS) entry which is preliminary data.</text>
</comment>
<protein>
    <submittedName>
        <fullName evidence="1">Uncharacterized protein</fullName>
    </submittedName>
</protein>
<organism evidence="1 2">
    <name type="scientific">Armillaria borealis</name>
    <dbReference type="NCBI Taxonomy" id="47425"/>
    <lineage>
        <taxon>Eukaryota</taxon>
        <taxon>Fungi</taxon>
        <taxon>Dikarya</taxon>
        <taxon>Basidiomycota</taxon>
        <taxon>Agaricomycotina</taxon>
        <taxon>Agaricomycetes</taxon>
        <taxon>Agaricomycetidae</taxon>
        <taxon>Agaricales</taxon>
        <taxon>Marasmiineae</taxon>
        <taxon>Physalacriaceae</taxon>
        <taxon>Armillaria</taxon>
    </lineage>
</organism>
<evidence type="ECO:0000313" key="1">
    <source>
        <dbReference type="EMBL" id="KAK0442829.1"/>
    </source>
</evidence>
<dbReference type="AlphaFoldDB" id="A0AA39JI26"/>
<dbReference type="EMBL" id="JAUEPT010000024">
    <property type="protein sequence ID" value="KAK0442829.1"/>
    <property type="molecule type" value="Genomic_DNA"/>
</dbReference>
<proteinExistence type="predicted"/>
<evidence type="ECO:0000313" key="2">
    <source>
        <dbReference type="Proteomes" id="UP001175226"/>
    </source>
</evidence>